<dbReference type="EMBL" id="JAWJBA010000854">
    <property type="protein sequence ID" value="MDV2687525.1"/>
    <property type="molecule type" value="Genomic_DNA"/>
</dbReference>
<dbReference type="GO" id="GO:0003677">
    <property type="term" value="F:DNA binding"/>
    <property type="evidence" value="ECO:0007669"/>
    <property type="project" value="UniProtKB-KW"/>
</dbReference>
<name>A0ABU3XHY4_9BACI</name>
<dbReference type="RefSeq" id="WP_317124416.1">
    <property type="nucleotide sequence ID" value="NZ_JAWJBA010000854.1"/>
</dbReference>
<dbReference type="InterPro" id="IPR013972">
    <property type="entry name" value="YcbB"/>
</dbReference>
<feature type="non-terminal residue" evidence="2">
    <location>
        <position position="81"/>
    </location>
</feature>
<dbReference type="Pfam" id="PF08664">
    <property type="entry name" value="YcbB"/>
    <property type="match status" value="1"/>
</dbReference>
<protein>
    <submittedName>
        <fullName evidence="2">DNA-binding domain-containing protein</fullName>
    </submittedName>
</protein>
<dbReference type="Proteomes" id="UP001287282">
    <property type="component" value="Unassembled WGS sequence"/>
</dbReference>
<feature type="non-terminal residue" evidence="2">
    <location>
        <position position="1"/>
    </location>
</feature>
<keyword evidence="2" id="KW-0238">DNA-binding</keyword>
<evidence type="ECO:0000313" key="3">
    <source>
        <dbReference type="Proteomes" id="UP001287282"/>
    </source>
</evidence>
<comment type="caution">
    <text evidence="2">The sequence shown here is derived from an EMBL/GenBank/DDBJ whole genome shotgun (WGS) entry which is preliminary data.</text>
</comment>
<proteinExistence type="predicted"/>
<keyword evidence="3" id="KW-1185">Reference proteome</keyword>
<gene>
    <name evidence="2" type="ORF">RYX56_24565</name>
</gene>
<accession>A0ABU3XHY4</accession>
<sequence>SLYDIQQSLSVLHTHAQKHESENFNRTSNYPIISAGKTILLELGIIGESGMKDLLDILVILAQLEKEGVRETPALKDLYKR</sequence>
<evidence type="ECO:0000259" key="1">
    <source>
        <dbReference type="Pfam" id="PF08664"/>
    </source>
</evidence>
<reference evidence="2 3" key="1">
    <citation type="submission" date="2023-10" db="EMBL/GenBank/DDBJ databases">
        <title>Screening of Alkalihalobacillus lindianensis BZ-TG-R113 and Its Alleviation of Salt Stress on Rapeseed Growth.</title>
        <authorList>
            <person name="Zhao B."/>
            <person name="Guo T."/>
        </authorList>
    </citation>
    <scope>NUCLEOTIDE SEQUENCE [LARGE SCALE GENOMIC DNA]</scope>
    <source>
        <strain evidence="2 3">BZ-TG-R113</strain>
    </source>
</reference>
<organism evidence="2 3">
    <name type="scientific">Alkalihalophilus lindianensis</name>
    <dbReference type="NCBI Taxonomy" id="1630542"/>
    <lineage>
        <taxon>Bacteria</taxon>
        <taxon>Bacillati</taxon>
        <taxon>Bacillota</taxon>
        <taxon>Bacilli</taxon>
        <taxon>Bacillales</taxon>
        <taxon>Bacillaceae</taxon>
        <taxon>Alkalihalophilus</taxon>
    </lineage>
</organism>
<feature type="domain" description="YcbB" evidence="1">
    <location>
        <begin position="36"/>
        <end position="80"/>
    </location>
</feature>
<evidence type="ECO:0000313" key="2">
    <source>
        <dbReference type="EMBL" id="MDV2687525.1"/>
    </source>
</evidence>